<comment type="caution">
    <text evidence="9">The sequence shown here is derived from an EMBL/GenBank/DDBJ whole genome shotgun (WGS) entry which is preliminary data.</text>
</comment>
<organism evidence="9 10">
    <name type="scientific">Paenibacillus sabuli</name>
    <dbReference type="NCBI Taxonomy" id="2772509"/>
    <lineage>
        <taxon>Bacteria</taxon>
        <taxon>Bacillati</taxon>
        <taxon>Bacillota</taxon>
        <taxon>Bacilli</taxon>
        <taxon>Bacillales</taxon>
        <taxon>Paenibacillaceae</taxon>
        <taxon>Paenibacillus</taxon>
    </lineage>
</organism>
<dbReference type="AlphaFoldDB" id="A0A927GS42"/>
<keyword evidence="7" id="KW-0812">Transmembrane</keyword>
<evidence type="ECO:0000256" key="2">
    <source>
        <dbReference type="ARBA" id="ARBA00008814"/>
    </source>
</evidence>
<keyword evidence="3" id="KW-0813">Transport</keyword>
<keyword evidence="10" id="KW-1185">Reference proteome</keyword>
<name>A0A927GS42_9BACL</name>
<dbReference type="PROSITE" id="PS50983">
    <property type="entry name" value="FE_B12_PBP"/>
    <property type="match status" value="1"/>
</dbReference>
<keyword evidence="4" id="KW-0732">Signal</keyword>
<feature type="transmembrane region" description="Helical" evidence="7">
    <location>
        <begin position="20"/>
        <end position="38"/>
    </location>
</feature>
<comment type="subcellular location">
    <subcellularLocation>
        <location evidence="1">Cell envelope</location>
    </subcellularLocation>
</comment>
<protein>
    <submittedName>
        <fullName evidence="9">Iron-siderophore ABC transporter substrate-binding protein</fullName>
    </submittedName>
</protein>
<reference evidence="9" key="1">
    <citation type="submission" date="2020-09" db="EMBL/GenBank/DDBJ databases">
        <title>A novel bacterium of genus Paenibacillus, isolated from South China Sea.</title>
        <authorList>
            <person name="Huang H."/>
            <person name="Mo K."/>
            <person name="Hu Y."/>
        </authorList>
    </citation>
    <scope>NUCLEOTIDE SEQUENCE</scope>
    <source>
        <strain evidence="9">IB182496</strain>
    </source>
</reference>
<feature type="coiled-coil region" evidence="5">
    <location>
        <begin position="228"/>
        <end position="255"/>
    </location>
</feature>
<dbReference type="Proteomes" id="UP000621560">
    <property type="component" value="Unassembled WGS sequence"/>
</dbReference>
<dbReference type="EMBL" id="JACXIZ010000015">
    <property type="protein sequence ID" value="MBD2845327.1"/>
    <property type="molecule type" value="Genomic_DNA"/>
</dbReference>
<keyword evidence="7" id="KW-1133">Transmembrane helix</keyword>
<gene>
    <name evidence="9" type="ORF">IDH44_09005</name>
</gene>
<dbReference type="Gene3D" id="3.40.50.1980">
    <property type="entry name" value="Nitrogenase molybdenum iron protein domain"/>
    <property type="match status" value="2"/>
</dbReference>
<dbReference type="GO" id="GO:1901678">
    <property type="term" value="P:iron coordination entity transport"/>
    <property type="evidence" value="ECO:0007669"/>
    <property type="project" value="UniProtKB-ARBA"/>
</dbReference>
<evidence type="ECO:0000256" key="5">
    <source>
        <dbReference type="SAM" id="Coils"/>
    </source>
</evidence>
<accession>A0A927GS42</accession>
<evidence type="ECO:0000256" key="4">
    <source>
        <dbReference type="ARBA" id="ARBA00022729"/>
    </source>
</evidence>
<dbReference type="GO" id="GO:0030288">
    <property type="term" value="C:outer membrane-bounded periplasmic space"/>
    <property type="evidence" value="ECO:0007669"/>
    <property type="project" value="TreeGrafter"/>
</dbReference>
<evidence type="ECO:0000256" key="6">
    <source>
        <dbReference type="SAM" id="MobiDB-lite"/>
    </source>
</evidence>
<dbReference type="CDD" id="cd01146">
    <property type="entry name" value="FhuD"/>
    <property type="match status" value="1"/>
</dbReference>
<dbReference type="SUPFAM" id="SSF53807">
    <property type="entry name" value="Helical backbone' metal receptor"/>
    <property type="match status" value="1"/>
</dbReference>
<feature type="compositionally biased region" description="Low complexity" evidence="6">
    <location>
        <begin position="47"/>
        <end position="59"/>
    </location>
</feature>
<evidence type="ECO:0000256" key="3">
    <source>
        <dbReference type="ARBA" id="ARBA00022448"/>
    </source>
</evidence>
<evidence type="ECO:0000256" key="1">
    <source>
        <dbReference type="ARBA" id="ARBA00004196"/>
    </source>
</evidence>
<dbReference type="PRINTS" id="PR01715">
    <property type="entry name" value="FERRIBNDNGPP"/>
</dbReference>
<dbReference type="InterPro" id="IPR051313">
    <property type="entry name" value="Bact_iron-sidero_bind"/>
</dbReference>
<dbReference type="InterPro" id="IPR002491">
    <property type="entry name" value="ABC_transptr_periplasmic_BD"/>
</dbReference>
<evidence type="ECO:0000313" key="10">
    <source>
        <dbReference type="Proteomes" id="UP000621560"/>
    </source>
</evidence>
<feature type="region of interest" description="Disordered" evidence="6">
    <location>
        <begin position="47"/>
        <end position="96"/>
    </location>
</feature>
<keyword evidence="7" id="KW-0472">Membrane</keyword>
<dbReference type="PANTHER" id="PTHR30532:SF29">
    <property type="entry name" value="FE(3+) DICITRATE-BINDING PERIPLASMIC PROTEIN"/>
    <property type="match status" value="1"/>
</dbReference>
<sequence>MAWGNEHVQDGQVQKDRKRYIRMGMVLLLAVMVAMLAACGQSDNGGTNNTEANAAESSGQNTSAGGDGDDSSASDAEGNAAEAEDANEGETAGPITLHGSYEDVTLEAPAVRVVALEWKYAEELITLGMQPVGVADIEGYNKWLSENAALGADVVDVGTRQEPSLEEIAALEPDLIIAPQTRHEAIINELKAIAPTVLYNPYQEEGGADQYTEMVETFRNIALAVGKEDEGEAVLERLQQKYNDAAERIAQSDLATNTFVLASGYSSQNVPTLRVFTDNGMVTQILERIGLENVYHSDNYEIYGYTQTTVELLTELDGANFIYTVQEDDNIVENQLADNPVWTSLQFVKEDRTYALGGDTWMYGGPLAAEVLVDRVLDVLLGE</sequence>
<keyword evidence="5" id="KW-0175">Coiled coil</keyword>
<evidence type="ECO:0000313" key="9">
    <source>
        <dbReference type="EMBL" id="MBD2845327.1"/>
    </source>
</evidence>
<evidence type="ECO:0000256" key="7">
    <source>
        <dbReference type="SAM" id="Phobius"/>
    </source>
</evidence>
<dbReference type="PANTHER" id="PTHR30532">
    <property type="entry name" value="IRON III DICITRATE-BINDING PERIPLASMIC PROTEIN"/>
    <property type="match status" value="1"/>
</dbReference>
<evidence type="ECO:0000259" key="8">
    <source>
        <dbReference type="PROSITE" id="PS50983"/>
    </source>
</evidence>
<proteinExistence type="inferred from homology"/>
<dbReference type="Pfam" id="PF01497">
    <property type="entry name" value="Peripla_BP_2"/>
    <property type="match status" value="1"/>
</dbReference>
<feature type="domain" description="Fe/B12 periplasmic-binding" evidence="8">
    <location>
        <begin position="112"/>
        <end position="383"/>
    </location>
</feature>
<comment type="similarity">
    <text evidence="2">Belongs to the bacterial solute-binding protein 8 family.</text>
</comment>